<organism evidence="8 9">
    <name type="scientific">Uruburuella suis</name>
    <dbReference type="NCBI Taxonomy" id="252130"/>
    <lineage>
        <taxon>Bacteria</taxon>
        <taxon>Pseudomonadati</taxon>
        <taxon>Pseudomonadota</taxon>
        <taxon>Betaproteobacteria</taxon>
        <taxon>Neisseriales</taxon>
        <taxon>Neisseriaceae</taxon>
        <taxon>Uruburuella</taxon>
    </lineage>
</organism>
<keyword evidence="4" id="KW-0443">Lipid metabolism</keyword>
<evidence type="ECO:0000256" key="2">
    <source>
        <dbReference type="ARBA" id="ARBA00022516"/>
    </source>
</evidence>
<keyword evidence="2" id="KW-0444">Lipid biosynthesis</keyword>
<dbReference type="SUPFAM" id="SSF69593">
    <property type="entry name" value="Glycerol-3-phosphate (1)-acyltransferase"/>
    <property type="match status" value="1"/>
</dbReference>
<reference evidence="8" key="1">
    <citation type="submission" date="2021-12" db="EMBL/GenBank/DDBJ databases">
        <authorList>
            <person name="Veyrier F.J."/>
        </authorList>
    </citation>
    <scope>NUCLEOTIDE SEQUENCE</scope>
    <source>
        <strain evidence="8">1258/02</strain>
    </source>
</reference>
<keyword evidence="6" id="KW-1133">Transmembrane helix</keyword>
<evidence type="ECO:0000256" key="1">
    <source>
        <dbReference type="ARBA" id="ARBA00005189"/>
    </source>
</evidence>
<dbReference type="PANTHER" id="PTHR10434">
    <property type="entry name" value="1-ACYL-SN-GLYCEROL-3-PHOSPHATE ACYLTRANSFERASE"/>
    <property type="match status" value="1"/>
</dbReference>
<comment type="pathway">
    <text evidence="1">Lipid metabolism.</text>
</comment>
<evidence type="ECO:0000259" key="7">
    <source>
        <dbReference type="SMART" id="SM00563"/>
    </source>
</evidence>
<evidence type="ECO:0000256" key="6">
    <source>
        <dbReference type="SAM" id="Phobius"/>
    </source>
</evidence>
<dbReference type="Proteomes" id="UP000829756">
    <property type="component" value="Chromosome"/>
</dbReference>
<dbReference type="GO" id="GO:0006654">
    <property type="term" value="P:phosphatidic acid biosynthetic process"/>
    <property type="evidence" value="ECO:0007669"/>
    <property type="project" value="TreeGrafter"/>
</dbReference>
<protein>
    <submittedName>
        <fullName evidence="8">1-acyl-sn-glycerol-3-phosphate acyltransferase</fullName>
    </submittedName>
</protein>
<accession>A0AAE9KGB7</accession>
<evidence type="ECO:0000256" key="4">
    <source>
        <dbReference type="ARBA" id="ARBA00023098"/>
    </source>
</evidence>
<sequence length="265" mass="28323">MRTVFRLCLVGLHMLGGVLQMALWFPWLSRQRQLARIGAWSAQLLNICGVRLQVNGVPPAPEAGPLMLAANHISWLDVFAVNAVVPARFVAKAEVAHWPVAGYLARKAGTVFVSRERSGGTRAKVAQTAQALCDGEVVAIFPEGTTTVGDVVLPFKSSFFQIALDHQAKVMPVLCCYPLADGGLNEQMAYCGDTSFVQSLRAIVAQPQSVVVLDFLPPLAAEGSRRELAAEVRAQLAAKLAESVPVRPVAEPGRAQAAAEWSADG</sequence>
<dbReference type="CDD" id="cd07989">
    <property type="entry name" value="LPLAT_AGPAT-like"/>
    <property type="match status" value="1"/>
</dbReference>
<dbReference type="GO" id="GO:0003841">
    <property type="term" value="F:1-acylglycerol-3-phosphate O-acyltransferase activity"/>
    <property type="evidence" value="ECO:0007669"/>
    <property type="project" value="TreeGrafter"/>
</dbReference>
<dbReference type="SMART" id="SM00563">
    <property type="entry name" value="PlsC"/>
    <property type="match status" value="1"/>
</dbReference>
<dbReference type="InterPro" id="IPR002123">
    <property type="entry name" value="Plipid/glycerol_acylTrfase"/>
</dbReference>
<reference evidence="8" key="2">
    <citation type="journal article" date="2022" name="Res Sq">
        <title>Evolution of multicellular longitudinally dividing oral cavity symbionts (Neisseriaceae).</title>
        <authorList>
            <person name="Nyongesa S."/>
            <person name="Weber P."/>
            <person name="Bernet E."/>
            <person name="Pullido F."/>
            <person name="Nieckarz M."/>
            <person name="Delaby M."/>
            <person name="Nieves C."/>
            <person name="Viehboeck T."/>
            <person name="Krause N."/>
            <person name="Rivera-Millot A."/>
            <person name="Nakamura A."/>
            <person name="Vischer N."/>
            <person name="VanNieuwenhze M."/>
            <person name="Brun Y."/>
            <person name="Cava F."/>
            <person name="Bulgheresi S."/>
            <person name="Veyrier F."/>
        </authorList>
    </citation>
    <scope>NUCLEOTIDE SEQUENCE</scope>
    <source>
        <strain evidence="8">1258/02</strain>
    </source>
</reference>
<keyword evidence="6" id="KW-0472">Membrane</keyword>
<dbReference type="AlphaFoldDB" id="A0AAE9KGB7"/>
<dbReference type="RefSeq" id="WP_132952836.1">
    <property type="nucleotide sequence ID" value="NZ_CP091507.1"/>
</dbReference>
<keyword evidence="3" id="KW-0808">Transferase</keyword>
<evidence type="ECO:0000256" key="3">
    <source>
        <dbReference type="ARBA" id="ARBA00022679"/>
    </source>
</evidence>
<dbReference type="Pfam" id="PF01553">
    <property type="entry name" value="Acyltransferase"/>
    <property type="match status" value="1"/>
</dbReference>
<feature type="transmembrane region" description="Helical" evidence="6">
    <location>
        <begin position="7"/>
        <end position="27"/>
    </location>
</feature>
<dbReference type="EMBL" id="CP091507">
    <property type="protein sequence ID" value="UOO79051.1"/>
    <property type="molecule type" value="Genomic_DNA"/>
</dbReference>
<evidence type="ECO:0000313" key="9">
    <source>
        <dbReference type="Proteomes" id="UP000829756"/>
    </source>
</evidence>
<evidence type="ECO:0000256" key="5">
    <source>
        <dbReference type="ARBA" id="ARBA00023315"/>
    </source>
</evidence>
<keyword evidence="5 8" id="KW-0012">Acyltransferase</keyword>
<dbReference type="PANTHER" id="PTHR10434:SF64">
    <property type="entry name" value="1-ACYL-SN-GLYCEROL-3-PHOSPHATE ACYLTRANSFERASE-RELATED"/>
    <property type="match status" value="1"/>
</dbReference>
<dbReference type="KEGG" id="usu:LVJ78_10190"/>
<name>A0AAE9KGB7_9NEIS</name>
<proteinExistence type="predicted"/>
<feature type="domain" description="Phospholipid/glycerol acyltransferase" evidence="7">
    <location>
        <begin position="66"/>
        <end position="178"/>
    </location>
</feature>
<evidence type="ECO:0000313" key="8">
    <source>
        <dbReference type="EMBL" id="UOO79051.1"/>
    </source>
</evidence>
<keyword evidence="6" id="KW-0812">Transmembrane</keyword>
<gene>
    <name evidence="8" type="ORF">LVJ78_10190</name>
</gene>